<name>A0ABM7M9P8_9ACTN</name>
<reference evidence="1 2" key="1">
    <citation type="submission" date="2020-08" db="EMBL/GenBank/DDBJ databases">
        <title>Whole genome shotgun sequence of Actinoplanes ianthinogenes NBRC 13996.</title>
        <authorList>
            <person name="Komaki H."/>
            <person name="Tamura T."/>
        </authorList>
    </citation>
    <scope>NUCLEOTIDE SEQUENCE [LARGE SCALE GENOMIC DNA]</scope>
    <source>
        <strain evidence="1 2">NBRC 13996</strain>
    </source>
</reference>
<dbReference type="EMBL" id="AP023356">
    <property type="protein sequence ID" value="BCJ48345.1"/>
    <property type="molecule type" value="Genomic_DNA"/>
</dbReference>
<evidence type="ECO:0000313" key="2">
    <source>
        <dbReference type="Proteomes" id="UP000676967"/>
    </source>
</evidence>
<evidence type="ECO:0000313" key="1">
    <source>
        <dbReference type="EMBL" id="BCJ48345.1"/>
    </source>
</evidence>
<sequence length="305" mass="32042">MVPGQGAGPLRFGASRAELQALLGPSRAFRRSPRSELADQYEAGLLMLTCSEAEGLHLIEIPDPDGVHYRGVPLSGPVTTVLDDLRAAGIEVTADESGWVLADGAIALYTPSSEPDAQVDAVTVAGPGHELLGEIVFFPAGADAMPATSSYLVTPGVGVGPIALGRHRDDVRRRLNGGLCTQHVAGSREPEEDDFFHDHLAVRYGPDLLAERIFVARADAVLLDGINLLPPYPATIEDVRLLLAEAGHPLIDLEAGIEIAGVGIQLLTMRPSPSPDGRLPVACVAVFAGTGSPGGDRDQPFDLFT</sequence>
<dbReference type="Proteomes" id="UP000676967">
    <property type="component" value="Chromosome"/>
</dbReference>
<accession>A0ABM7M9P8</accession>
<keyword evidence="2" id="KW-1185">Reference proteome</keyword>
<gene>
    <name evidence="1" type="ORF">Aiant_90020</name>
</gene>
<organism evidence="1 2">
    <name type="scientific">Actinoplanes ianthinogenes</name>
    <dbReference type="NCBI Taxonomy" id="122358"/>
    <lineage>
        <taxon>Bacteria</taxon>
        <taxon>Bacillati</taxon>
        <taxon>Actinomycetota</taxon>
        <taxon>Actinomycetes</taxon>
        <taxon>Micromonosporales</taxon>
        <taxon>Micromonosporaceae</taxon>
        <taxon>Actinoplanes</taxon>
    </lineage>
</organism>
<protein>
    <submittedName>
        <fullName evidence="1">Uncharacterized protein</fullName>
    </submittedName>
</protein>
<proteinExistence type="predicted"/>